<dbReference type="GO" id="GO:0017057">
    <property type="term" value="F:6-phosphogluconolactonase activity"/>
    <property type="evidence" value="ECO:0007669"/>
    <property type="project" value="UniProtKB-EC"/>
</dbReference>
<comment type="function">
    <text evidence="2 7">Hydrolysis of 6-phosphogluconolactone to 6-phosphogluconate.</text>
</comment>
<gene>
    <name evidence="7 9" type="primary">pgl</name>
    <name evidence="9" type="ORF">J4051_12100</name>
</gene>
<dbReference type="EMBL" id="JAGEVG010000013">
    <property type="protein sequence ID" value="MBO3099016.1"/>
    <property type="molecule type" value="Genomic_DNA"/>
</dbReference>
<evidence type="ECO:0000256" key="7">
    <source>
        <dbReference type="RuleBase" id="RU365095"/>
    </source>
</evidence>
<comment type="similarity">
    <text evidence="4 7">Belongs to the glucosamine/galactosamine-6-phosphate isomerase family. 6-phosphogluconolactonase subfamily.</text>
</comment>
<comment type="catalytic activity">
    <reaction evidence="1 7">
        <text>6-phospho-D-glucono-1,5-lactone + H2O = 6-phospho-D-gluconate + H(+)</text>
        <dbReference type="Rhea" id="RHEA:12556"/>
        <dbReference type="ChEBI" id="CHEBI:15377"/>
        <dbReference type="ChEBI" id="CHEBI:15378"/>
        <dbReference type="ChEBI" id="CHEBI:57955"/>
        <dbReference type="ChEBI" id="CHEBI:58759"/>
        <dbReference type="EC" id="3.1.1.31"/>
    </reaction>
</comment>
<evidence type="ECO:0000259" key="8">
    <source>
        <dbReference type="Pfam" id="PF01182"/>
    </source>
</evidence>
<proteinExistence type="inferred from homology"/>
<dbReference type="RefSeq" id="WP_208234134.1">
    <property type="nucleotide sequence ID" value="NZ_JAGEVG010000013.1"/>
</dbReference>
<sequence length="240" mass="26815">MNIKIYDNDNDLIKALAQAVCDAAIEAISARGQFNFVLSGGSSPRKLYKLLASDPFKKQIDWEKTYFFFGDERFVPQGDSQRNSLMAKKALFDPLKIPKSHIFKVDTTGSPEQAAKKYAESIAAHFQKPPVEFDFLLLGIGDNAHTASLFPHTDVLDATEATIKSVFVKEVNMYRITMTAPLINQAKHIAFLVFGKDKSEAVFQILEDKKGSASQFPARLINSDDNKVVWYLDTEAASRL</sequence>
<keyword evidence="10" id="KW-1185">Reference proteome</keyword>
<comment type="pathway">
    <text evidence="3 7">Carbohydrate degradation; pentose phosphate pathway; D-ribulose 5-phosphate from D-glucose 6-phosphate (oxidative stage): step 2/3.</text>
</comment>
<dbReference type="Pfam" id="PF01182">
    <property type="entry name" value="Glucosamine_iso"/>
    <property type="match status" value="1"/>
</dbReference>
<dbReference type="InterPro" id="IPR005900">
    <property type="entry name" value="6-phosphogluconolactonase_DevB"/>
</dbReference>
<dbReference type="InterPro" id="IPR037171">
    <property type="entry name" value="NagB/RpiA_transferase-like"/>
</dbReference>
<feature type="domain" description="Glucosamine/galactosamine-6-phosphate isomerase" evidence="8">
    <location>
        <begin position="8"/>
        <end position="230"/>
    </location>
</feature>
<evidence type="ECO:0000256" key="1">
    <source>
        <dbReference type="ARBA" id="ARBA00000832"/>
    </source>
</evidence>
<dbReference type="InterPro" id="IPR039104">
    <property type="entry name" value="6PGL"/>
</dbReference>
<evidence type="ECO:0000256" key="6">
    <source>
        <dbReference type="ARBA" id="ARBA00020337"/>
    </source>
</evidence>
<dbReference type="InterPro" id="IPR006148">
    <property type="entry name" value="Glc/Gal-6P_isomerase"/>
</dbReference>
<protein>
    <recommendedName>
        <fullName evidence="6 7">6-phosphogluconolactonase</fullName>
        <shortName evidence="7">6PGL</shortName>
        <ecNumber evidence="5 7">3.1.1.31</ecNumber>
    </recommendedName>
</protein>
<dbReference type="Proteomes" id="UP000681315">
    <property type="component" value="Unassembled WGS sequence"/>
</dbReference>
<evidence type="ECO:0000256" key="3">
    <source>
        <dbReference type="ARBA" id="ARBA00004961"/>
    </source>
</evidence>
<dbReference type="NCBIfam" id="TIGR01198">
    <property type="entry name" value="pgl"/>
    <property type="match status" value="1"/>
</dbReference>
<dbReference type="Gene3D" id="3.40.50.1360">
    <property type="match status" value="1"/>
</dbReference>
<evidence type="ECO:0000313" key="10">
    <source>
        <dbReference type="Proteomes" id="UP000681315"/>
    </source>
</evidence>
<reference evidence="9 10" key="1">
    <citation type="submission" date="2021-03" db="EMBL/GenBank/DDBJ databases">
        <title>Gelidibacter sp. nov., isolated from costal sediment.</title>
        <authorList>
            <person name="Lun K.-Y."/>
        </authorList>
    </citation>
    <scope>NUCLEOTIDE SEQUENCE [LARGE SCALE GENOMIC DNA]</scope>
    <source>
        <strain evidence="9 10">DF109</strain>
    </source>
</reference>
<dbReference type="SUPFAM" id="SSF100950">
    <property type="entry name" value="NagB/RpiA/CoA transferase-like"/>
    <property type="match status" value="1"/>
</dbReference>
<name>A0ABS3SUA0_9FLAO</name>
<comment type="caution">
    <text evidence="9">The sequence shown here is derived from an EMBL/GenBank/DDBJ whole genome shotgun (WGS) entry which is preliminary data.</text>
</comment>
<accession>A0ABS3SUA0</accession>
<evidence type="ECO:0000313" key="9">
    <source>
        <dbReference type="EMBL" id="MBO3099016.1"/>
    </source>
</evidence>
<dbReference type="EC" id="3.1.1.31" evidence="5 7"/>
<evidence type="ECO:0000256" key="2">
    <source>
        <dbReference type="ARBA" id="ARBA00002681"/>
    </source>
</evidence>
<evidence type="ECO:0000256" key="5">
    <source>
        <dbReference type="ARBA" id="ARBA00013198"/>
    </source>
</evidence>
<organism evidence="9 10">
    <name type="scientific">Gelidibacter pelagius</name>
    <dbReference type="NCBI Taxonomy" id="2819985"/>
    <lineage>
        <taxon>Bacteria</taxon>
        <taxon>Pseudomonadati</taxon>
        <taxon>Bacteroidota</taxon>
        <taxon>Flavobacteriia</taxon>
        <taxon>Flavobacteriales</taxon>
        <taxon>Flavobacteriaceae</taxon>
        <taxon>Gelidibacter</taxon>
    </lineage>
</organism>
<dbReference type="CDD" id="cd01400">
    <property type="entry name" value="6PGL"/>
    <property type="match status" value="1"/>
</dbReference>
<dbReference type="PANTHER" id="PTHR11054:SF0">
    <property type="entry name" value="6-PHOSPHOGLUCONOLACTONASE"/>
    <property type="match status" value="1"/>
</dbReference>
<evidence type="ECO:0000256" key="4">
    <source>
        <dbReference type="ARBA" id="ARBA00010662"/>
    </source>
</evidence>
<keyword evidence="7 9" id="KW-0378">Hydrolase</keyword>
<dbReference type="PANTHER" id="PTHR11054">
    <property type="entry name" value="6-PHOSPHOGLUCONOLACTONASE"/>
    <property type="match status" value="1"/>
</dbReference>